<protein>
    <recommendedName>
        <fullName evidence="3">B box-type domain-containing protein</fullName>
    </recommendedName>
</protein>
<gene>
    <name evidence="1" type="ORF">EL26_23475</name>
</gene>
<dbReference type="STRING" id="1157490.EL26_23475"/>
<reference evidence="1 2" key="1">
    <citation type="journal article" date="2013" name="Int. J. Syst. Evol. Microbiol.">
        <title>Tumebacillus flagellatus sp. nov., an alpha-amylase/pullulanase-producing bacterium isolated from cassava wastewater.</title>
        <authorList>
            <person name="Wang Q."/>
            <person name="Xie N."/>
            <person name="Qin Y."/>
            <person name="Shen N."/>
            <person name="Zhu J."/>
            <person name="Mi H."/>
            <person name="Huang R."/>
        </authorList>
    </citation>
    <scope>NUCLEOTIDE SEQUENCE [LARGE SCALE GENOMIC DNA]</scope>
    <source>
        <strain evidence="1 2">GST4</strain>
    </source>
</reference>
<accession>A0A074LM04</accession>
<name>A0A074LM04_9BACL</name>
<organism evidence="1 2">
    <name type="scientific">Tumebacillus flagellatus</name>
    <dbReference type="NCBI Taxonomy" id="1157490"/>
    <lineage>
        <taxon>Bacteria</taxon>
        <taxon>Bacillati</taxon>
        <taxon>Bacillota</taxon>
        <taxon>Bacilli</taxon>
        <taxon>Bacillales</taxon>
        <taxon>Alicyclobacillaceae</taxon>
        <taxon>Tumebacillus</taxon>
    </lineage>
</organism>
<keyword evidence="2" id="KW-1185">Reference proteome</keyword>
<comment type="caution">
    <text evidence="1">The sequence shown here is derived from an EMBL/GenBank/DDBJ whole genome shotgun (WGS) entry which is preliminary data.</text>
</comment>
<evidence type="ECO:0000313" key="1">
    <source>
        <dbReference type="EMBL" id="KEO80938.1"/>
    </source>
</evidence>
<proteinExistence type="predicted"/>
<dbReference type="OrthoDB" id="5518440at2"/>
<dbReference type="RefSeq" id="WP_038094522.1">
    <property type="nucleotide sequence ID" value="NZ_JMIR01000054.1"/>
</dbReference>
<evidence type="ECO:0008006" key="3">
    <source>
        <dbReference type="Google" id="ProtNLM"/>
    </source>
</evidence>
<sequence>MPCCNHPERAAIVECVNCARGICAECVPEDPQHACSAACHTETALLNWRLIGLPSAIFY</sequence>
<dbReference type="EMBL" id="JMIR01000054">
    <property type="protein sequence ID" value="KEO80938.1"/>
    <property type="molecule type" value="Genomic_DNA"/>
</dbReference>
<dbReference type="AlphaFoldDB" id="A0A074LM04"/>
<dbReference type="Proteomes" id="UP000027931">
    <property type="component" value="Unassembled WGS sequence"/>
</dbReference>
<evidence type="ECO:0000313" key="2">
    <source>
        <dbReference type="Proteomes" id="UP000027931"/>
    </source>
</evidence>